<evidence type="ECO:0000313" key="3">
    <source>
        <dbReference type="Proteomes" id="UP000034600"/>
    </source>
</evidence>
<gene>
    <name evidence="2" type="ORF">UY32_C0025G0009</name>
</gene>
<protein>
    <submittedName>
        <fullName evidence="2">Uncharacterized protein</fullName>
    </submittedName>
</protein>
<sequence>MTWKQRAAMISIIIAGIFALVALVRFVPDGSASDANPPGKAEPRNTWVLAIVAEYQSRVSIEDDYVDVDVVWEIAEGPDTRRLMFGTINRLRVAKSNPRLKELVPGAAVFIPMSVDKLTYDSEKYTSYTRDYNSEPLTEFRLYREYHR</sequence>
<keyword evidence="1" id="KW-1133">Transmembrane helix</keyword>
<keyword evidence="1" id="KW-0472">Membrane</keyword>
<evidence type="ECO:0000256" key="1">
    <source>
        <dbReference type="SAM" id="Phobius"/>
    </source>
</evidence>
<evidence type="ECO:0000313" key="2">
    <source>
        <dbReference type="EMBL" id="KKU98524.1"/>
    </source>
</evidence>
<keyword evidence="1" id="KW-0812">Transmembrane</keyword>
<comment type="caution">
    <text evidence="2">The sequence shown here is derived from an EMBL/GenBank/DDBJ whole genome shotgun (WGS) entry which is preliminary data.</text>
</comment>
<name>A0A0G1UW93_9BACT</name>
<reference evidence="2 3" key="1">
    <citation type="journal article" date="2015" name="Nature">
        <title>rRNA introns, odd ribosomes, and small enigmatic genomes across a large radiation of phyla.</title>
        <authorList>
            <person name="Brown C.T."/>
            <person name="Hug L.A."/>
            <person name="Thomas B.C."/>
            <person name="Sharon I."/>
            <person name="Castelle C.J."/>
            <person name="Singh A."/>
            <person name="Wilkins M.J."/>
            <person name="Williams K.H."/>
            <person name="Banfield J.F."/>
        </authorList>
    </citation>
    <scope>NUCLEOTIDE SEQUENCE [LARGE SCALE GENOMIC DNA]</scope>
</reference>
<feature type="transmembrane region" description="Helical" evidence="1">
    <location>
        <begin position="7"/>
        <end position="27"/>
    </location>
</feature>
<accession>A0A0G1UW93</accession>
<dbReference type="AlphaFoldDB" id="A0A0G1UW93"/>
<organism evidence="2 3">
    <name type="scientific">Candidatus Jorgensenbacteria bacterium GW2011_GWC1_48_8</name>
    <dbReference type="NCBI Taxonomy" id="1618666"/>
    <lineage>
        <taxon>Bacteria</taxon>
        <taxon>Candidatus Joergenseniibacteriota</taxon>
    </lineage>
</organism>
<dbReference type="Proteomes" id="UP000034600">
    <property type="component" value="Unassembled WGS sequence"/>
</dbReference>
<dbReference type="EMBL" id="LCPO01000025">
    <property type="protein sequence ID" value="KKU98524.1"/>
    <property type="molecule type" value="Genomic_DNA"/>
</dbReference>
<proteinExistence type="predicted"/>